<protein>
    <submittedName>
        <fullName evidence="1">DUF1249 domain-containing protein</fullName>
    </submittedName>
</protein>
<dbReference type="EMBL" id="CP101717">
    <property type="protein sequence ID" value="WLD57545.1"/>
    <property type="molecule type" value="Genomic_DNA"/>
</dbReference>
<accession>A0AB38YDW2</accession>
<evidence type="ECO:0000313" key="1">
    <source>
        <dbReference type="EMBL" id="WLD57545.1"/>
    </source>
</evidence>
<sequence length="147" mass="17044">MKATYVPDLKAEAAQCEGNFARLQRFLPDFKTGDEAAFFIETPQHSSADFTLSVVERFRYTASVEVAVHQHQVPDYFARQTFMVRVYLDARTSEVVTFARRGSFRGVYPYPNPEMFQANEKEQLNRWLAEWLQLLLAHGRSAEKLVF</sequence>
<reference evidence="1" key="1">
    <citation type="submission" date="2022-07" db="EMBL/GenBank/DDBJ databases">
        <title>Complete genome sequence of Salinispirillum sp. LH10-3-1 capable of multiple carbohydrate inversion isolated from a soda lake.</title>
        <authorList>
            <person name="Liu J."/>
            <person name="Zhai Y."/>
            <person name="Zhang H."/>
            <person name="Yang H."/>
            <person name="Qu J."/>
            <person name="Li J."/>
        </authorList>
    </citation>
    <scope>NUCLEOTIDE SEQUENCE</scope>
    <source>
        <strain evidence="1">LH 10-3-1</strain>
    </source>
</reference>
<dbReference type="PANTHER" id="PTHR38774:SF1">
    <property type="entry name" value="CYTOPLASMIC PROTEIN"/>
    <property type="match status" value="1"/>
</dbReference>
<dbReference type="Pfam" id="PF06853">
    <property type="entry name" value="DUF1249"/>
    <property type="match status" value="1"/>
</dbReference>
<dbReference type="RefSeq" id="WP_304994830.1">
    <property type="nucleotide sequence ID" value="NZ_CP101717.1"/>
</dbReference>
<organism evidence="1">
    <name type="scientific">Salinispirillum sp. LH 10-3-1</name>
    <dbReference type="NCBI Taxonomy" id="2952525"/>
    <lineage>
        <taxon>Bacteria</taxon>
        <taxon>Pseudomonadati</taxon>
        <taxon>Pseudomonadota</taxon>
        <taxon>Gammaproteobacteria</taxon>
        <taxon>Oceanospirillales</taxon>
        <taxon>Saccharospirillaceae</taxon>
        <taxon>Salinispirillum</taxon>
    </lineage>
</organism>
<gene>
    <name evidence="1" type="ORF">NFC81_12610</name>
</gene>
<dbReference type="AlphaFoldDB" id="A0AB38YDW2"/>
<name>A0AB38YDW2_9GAMM</name>
<dbReference type="InterPro" id="IPR009659">
    <property type="entry name" value="DUF1249"/>
</dbReference>
<proteinExistence type="predicted"/>
<dbReference type="PANTHER" id="PTHR38774">
    <property type="entry name" value="CYTOPLASMIC PROTEIN-RELATED"/>
    <property type="match status" value="1"/>
</dbReference>